<feature type="region of interest" description="Disordered" evidence="1">
    <location>
        <begin position="1"/>
        <end position="51"/>
    </location>
</feature>
<keyword evidence="3" id="KW-1185">Reference proteome</keyword>
<feature type="compositionally biased region" description="Basic and acidic residues" evidence="1">
    <location>
        <begin position="8"/>
        <end position="17"/>
    </location>
</feature>
<evidence type="ECO:0000313" key="2">
    <source>
        <dbReference type="EMBL" id="MBL4931490.1"/>
    </source>
</evidence>
<sequence>MNNNNMEMMKKLIEEKKKKGLEKNSSNRAHKSIGQKRNGRSNKNGGGLFDK</sequence>
<proteinExistence type="predicted"/>
<gene>
    <name evidence="2" type="ORF">JK634_06715</name>
</gene>
<comment type="caution">
    <text evidence="2">The sequence shown here is derived from an EMBL/GenBank/DDBJ whole genome shotgun (WGS) entry which is preliminary data.</text>
</comment>
<evidence type="ECO:0000313" key="3">
    <source>
        <dbReference type="Proteomes" id="UP000623681"/>
    </source>
</evidence>
<organism evidence="2 3">
    <name type="scientific">Clostridium paridis</name>
    <dbReference type="NCBI Taxonomy" id="2803863"/>
    <lineage>
        <taxon>Bacteria</taxon>
        <taxon>Bacillati</taxon>
        <taxon>Bacillota</taxon>
        <taxon>Clostridia</taxon>
        <taxon>Eubacteriales</taxon>
        <taxon>Clostridiaceae</taxon>
        <taxon>Clostridium</taxon>
    </lineage>
</organism>
<dbReference type="RefSeq" id="WP_202766875.1">
    <property type="nucleotide sequence ID" value="NZ_JAESWA010000020.1"/>
</dbReference>
<protein>
    <submittedName>
        <fullName evidence="2">Uncharacterized protein</fullName>
    </submittedName>
</protein>
<evidence type="ECO:0000256" key="1">
    <source>
        <dbReference type="SAM" id="MobiDB-lite"/>
    </source>
</evidence>
<dbReference type="Proteomes" id="UP000623681">
    <property type="component" value="Unassembled WGS sequence"/>
</dbReference>
<feature type="compositionally biased region" description="Basic residues" evidence="1">
    <location>
        <begin position="28"/>
        <end position="40"/>
    </location>
</feature>
<reference evidence="2" key="1">
    <citation type="submission" date="2021-01" db="EMBL/GenBank/DDBJ databases">
        <title>Genome public.</title>
        <authorList>
            <person name="Liu C."/>
            <person name="Sun Q."/>
        </authorList>
    </citation>
    <scope>NUCLEOTIDE SEQUENCE</scope>
    <source>
        <strain evidence="2">YIM B02565</strain>
    </source>
</reference>
<dbReference type="AlphaFoldDB" id="A0A937FCF5"/>
<name>A0A937FCF5_9CLOT</name>
<dbReference type="EMBL" id="JAESWA010000020">
    <property type="protein sequence ID" value="MBL4931490.1"/>
    <property type="molecule type" value="Genomic_DNA"/>
</dbReference>
<accession>A0A937FCF5</accession>